<dbReference type="InterPro" id="IPR015421">
    <property type="entry name" value="PyrdxlP-dep_Trfase_major"/>
</dbReference>
<name>A0A7J9IXU9_9ROSI</name>
<feature type="region of interest" description="Disordered" evidence="3">
    <location>
        <begin position="1"/>
        <end position="25"/>
    </location>
</feature>
<feature type="domain" description="Aminotransferase class I/classII large" evidence="5">
    <location>
        <begin position="275"/>
        <end position="592"/>
    </location>
</feature>
<reference evidence="6 7" key="1">
    <citation type="journal article" date="2019" name="Genome Biol. Evol.">
        <title>Insights into the evolution of the New World diploid cottons (Gossypium, subgenus Houzingenia) based on genome sequencing.</title>
        <authorList>
            <person name="Grover C.E."/>
            <person name="Arick M.A. 2nd"/>
            <person name="Thrash A."/>
            <person name="Conover J.L."/>
            <person name="Sanders W.S."/>
            <person name="Peterson D.G."/>
            <person name="Frelichowski J.E."/>
            <person name="Scheffler J.A."/>
            <person name="Scheffler B.E."/>
            <person name="Wendel J.F."/>
        </authorList>
    </citation>
    <scope>NUCLEOTIDE SEQUENCE [LARGE SCALE GENOMIC DNA]</scope>
    <source>
        <strain evidence="6">6</strain>
        <tissue evidence="6">Leaf</tissue>
    </source>
</reference>
<dbReference type="PANTHER" id="PTHR43795:SF85">
    <property type="entry name" value="AMINOTRANSFERASE ACS10-RELATED"/>
    <property type="match status" value="1"/>
</dbReference>
<dbReference type="PANTHER" id="PTHR43795">
    <property type="entry name" value="BIFUNCTIONAL ASPARTATE AMINOTRANSFERASE AND GLUTAMATE/ASPARTATE-PREPHENATE AMINOTRANSFERASE-RELATED"/>
    <property type="match status" value="1"/>
</dbReference>
<dbReference type="EMBL" id="JABFAE010000004">
    <property type="protein sequence ID" value="MBA0826940.1"/>
    <property type="molecule type" value="Genomic_DNA"/>
</dbReference>
<evidence type="ECO:0000256" key="2">
    <source>
        <dbReference type="ARBA" id="ARBA00022898"/>
    </source>
</evidence>
<evidence type="ECO:0000256" key="1">
    <source>
        <dbReference type="ARBA" id="ARBA00007441"/>
    </source>
</evidence>
<sequence length="600" mass="66431">MTQTRYYRTRSPEPEKEKTGGGGGTAMRVIVPLQGVVQGRGGLVLGSIIPCALFYFLQFYLKRNRDDPDDKNESNSTGQNPTTRSPSSEHLTELPGLTRSLSRALLSPRNSGPVSISARVSGIVKGGDSPYYMGLKRVKEDPYDELDNPNGVIQLGLAENKLSLDLVKDWLAENAREAILGNGKELSISGIAPYQPFDGLMEFKVVTSGCLVRIELLGDSDWTSNNKITLGARGCLRVAIDHGQWFMVSDNNAMVLNLGLIVEYRYSTGFMSQVMENAVSFNPSQIVLTAGATPAIEILSFCLADAGNAFLVPTPYYPGFDRDVKWRTGVEIIHVPCRSADNFHLSIAALDRSFNQAKKRGLKVRGVMISNPSNPVGNLLNRETLYSLLDFAREKNIHIISNEILAGSTHGNEEFVSMAEIVDQEDTDRKRVHIVYGLSKDLSLPGFRVGVIYTFNEDVLAAARKLSRFSATSAPTQRLLISMLSDTKFVRTFITTNWERLQRMYVQLVAGLEKMGIKSIKSSGGFYCWADMSGFISSYSEKGEVELWDKLLNIGKVNVTPGSCCHCIEPGWFRFCFATLTEKDIPVVMERIQKVLKPVN</sequence>
<keyword evidence="2" id="KW-0663">Pyridoxal phosphate</keyword>
<dbReference type="PRINTS" id="PR00753">
    <property type="entry name" value="ACCSYNTHASE"/>
</dbReference>
<dbReference type="CDD" id="cd00609">
    <property type="entry name" value="AAT_like"/>
    <property type="match status" value="1"/>
</dbReference>
<dbReference type="GO" id="GO:0016847">
    <property type="term" value="F:1-aminocyclopropane-1-carboxylate synthase activity"/>
    <property type="evidence" value="ECO:0007669"/>
    <property type="project" value="UniProtKB-ARBA"/>
</dbReference>
<feature type="compositionally biased region" description="Polar residues" evidence="3">
    <location>
        <begin position="74"/>
        <end position="89"/>
    </location>
</feature>
<feature type="transmembrane region" description="Helical" evidence="4">
    <location>
        <begin position="42"/>
        <end position="61"/>
    </location>
</feature>
<evidence type="ECO:0000259" key="5">
    <source>
        <dbReference type="Pfam" id="PF00155"/>
    </source>
</evidence>
<dbReference type="InterPro" id="IPR015424">
    <property type="entry name" value="PyrdxlP-dep_Trfase"/>
</dbReference>
<dbReference type="InterPro" id="IPR050478">
    <property type="entry name" value="Ethylene_sulfur-biosynth"/>
</dbReference>
<feature type="region of interest" description="Disordered" evidence="3">
    <location>
        <begin position="67"/>
        <end position="94"/>
    </location>
</feature>
<dbReference type="GO" id="GO:0030170">
    <property type="term" value="F:pyridoxal phosphate binding"/>
    <property type="evidence" value="ECO:0007669"/>
    <property type="project" value="InterPro"/>
</dbReference>
<keyword evidence="4" id="KW-0472">Membrane</keyword>
<dbReference type="Gene3D" id="3.40.640.10">
    <property type="entry name" value="Type I PLP-dependent aspartate aminotransferase-like (Major domain)"/>
    <property type="match status" value="1"/>
</dbReference>
<dbReference type="Pfam" id="PF00155">
    <property type="entry name" value="Aminotran_1_2"/>
    <property type="match status" value="1"/>
</dbReference>
<accession>A0A7J9IXU9</accession>
<dbReference type="Proteomes" id="UP000593575">
    <property type="component" value="Unassembled WGS sequence"/>
</dbReference>
<comment type="caution">
    <text evidence="6">The sequence shown here is derived from an EMBL/GenBank/DDBJ whole genome shotgun (WGS) entry which is preliminary data.</text>
</comment>
<keyword evidence="7" id="KW-1185">Reference proteome</keyword>
<evidence type="ECO:0000313" key="6">
    <source>
        <dbReference type="EMBL" id="MBA0826940.1"/>
    </source>
</evidence>
<dbReference type="GO" id="GO:0008793">
    <property type="term" value="F:aromatic-amino-acid transaminase activity"/>
    <property type="evidence" value="ECO:0007669"/>
    <property type="project" value="TreeGrafter"/>
</dbReference>
<dbReference type="InterPro" id="IPR004839">
    <property type="entry name" value="Aminotransferase_I/II_large"/>
</dbReference>
<evidence type="ECO:0000256" key="4">
    <source>
        <dbReference type="SAM" id="Phobius"/>
    </source>
</evidence>
<dbReference type="PROSITE" id="PS00105">
    <property type="entry name" value="AA_TRANSFER_CLASS_1"/>
    <property type="match status" value="1"/>
</dbReference>
<keyword evidence="4" id="KW-1133">Transmembrane helix</keyword>
<feature type="compositionally biased region" description="Basic and acidic residues" evidence="3">
    <location>
        <begin position="10"/>
        <end position="19"/>
    </location>
</feature>
<proteinExistence type="inferred from homology"/>
<evidence type="ECO:0000256" key="3">
    <source>
        <dbReference type="SAM" id="MobiDB-lite"/>
    </source>
</evidence>
<dbReference type="InterPro" id="IPR004838">
    <property type="entry name" value="NHTrfase_class1_PyrdxlP-BS"/>
</dbReference>
<evidence type="ECO:0000313" key="7">
    <source>
        <dbReference type="Proteomes" id="UP000593575"/>
    </source>
</evidence>
<organism evidence="6 7">
    <name type="scientific">Gossypium armourianum</name>
    <dbReference type="NCBI Taxonomy" id="34283"/>
    <lineage>
        <taxon>Eukaryota</taxon>
        <taxon>Viridiplantae</taxon>
        <taxon>Streptophyta</taxon>
        <taxon>Embryophyta</taxon>
        <taxon>Tracheophyta</taxon>
        <taxon>Spermatophyta</taxon>
        <taxon>Magnoliopsida</taxon>
        <taxon>eudicotyledons</taxon>
        <taxon>Gunneridae</taxon>
        <taxon>Pentapetalae</taxon>
        <taxon>rosids</taxon>
        <taxon>malvids</taxon>
        <taxon>Malvales</taxon>
        <taxon>Malvaceae</taxon>
        <taxon>Malvoideae</taxon>
        <taxon>Gossypium</taxon>
    </lineage>
</organism>
<dbReference type="GO" id="GO:0004069">
    <property type="term" value="F:L-aspartate:2-oxoglutarate aminotransferase activity"/>
    <property type="evidence" value="ECO:0007669"/>
    <property type="project" value="TreeGrafter"/>
</dbReference>
<dbReference type="Gene3D" id="3.90.1150.10">
    <property type="entry name" value="Aspartate Aminotransferase, domain 1"/>
    <property type="match status" value="2"/>
</dbReference>
<protein>
    <recommendedName>
        <fullName evidence="5">Aminotransferase class I/classII large domain-containing protein</fullName>
    </recommendedName>
</protein>
<gene>
    <name evidence="6" type="ORF">Goarm_011751</name>
</gene>
<dbReference type="SUPFAM" id="SSF53383">
    <property type="entry name" value="PLP-dependent transferases"/>
    <property type="match status" value="1"/>
</dbReference>
<dbReference type="InterPro" id="IPR015422">
    <property type="entry name" value="PyrdxlP-dep_Trfase_small"/>
</dbReference>
<comment type="similarity">
    <text evidence="1">Belongs to the class-I pyridoxal-phosphate-dependent aminotransferase family.</text>
</comment>
<keyword evidence="4" id="KW-0812">Transmembrane</keyword>
<dbReference type="AlphaFoldDB" id="A0A7J9IXU9"/>